<accession>A0A6G1J436</accession>
<reference evidence="2" key="1">
    <citation type="journal article" date="2020" name="Stud. Mycol.">
        <title>101 Dothideomycetes genomes: a test case for predicting lifestyles and emergence of pathogens.</title>
        <authorList>
            <person name="Haridas S."/>
            <person name="Albert R."/>
            <person name="Binder M."/>
            <person name="Bloem J."/>
            <person name="Labutti K."/>
            <person name="Salamov A."/>
            <person name="Andreopoulos B."/>
            <person name="Baker S."/>
            <person name="Barry K."/>
            <person name="Bills G."/>
            <person name="Bluhm B."/>
            <person name="Cannon C."/>
            <person name="Castanera R."/>
            <person name="Culley D."/>
            <person name="Daum C."/>
            <person name="Ezra D."/>
            <person name="Gonzalez J."/>
            <person name="Henrissat B."/>
            <person name="Kuo A."/>
            <person name="Liang C."/>
            <person name="Lipzen A."/>
            <person name="Lutzoni F."/>
            <person name="Magnuson J."/>
            <person name="Mondo S."/>
            <person name="Nolan M."/>
            <person name="Ohm R."/>
            <person name="Pangilinan J."/>
            <person name="Park H.-J."/>
            <person name="Ramirez L."/>
            <person name="Alfaro M."/>
            <person name="Sun H."/>
            <person name="Tritt A."/>
            <person name="Yoshinaga Y."/>
            <person name="Zwiers L.-H."/>
            <person name="Turgeon B."/>
            <person name="Goodwin S."/>
            <person name="Spatafora J."/>
            <person name="Crous P."/>
            <person name="Grigoriev I."/>
        </authorList>
    </citation>
    <scope>NUCLEOTIDE SEQUENCE</scope>
    <source>
        <strain evidence="2">CBS 122367</strain>
    </source>
</reference>
<feature type="region of interest" description="Disordered" evidence="1">
    <location>
        <begin position="55"/>
        <end position="119"/>
    </location>
</feature>
<organism evidence="2 3">
    <name type="scientific">Lentithecium fluviatile CBS 122367</name>
    <dbReference type="NCBI Taxonomy" id="1168545"/>
    <lineage>
        <taxon>Eukaryota</taxon>
        <taxon>Fungi</taxon>
        <taxon>Dikarya</taxon>
        <taxon>Ascomycota</taxon>
        <taxon>Pezizomycotina</taxon>
        <taxon>Dothideomycetes</taxon>
        <taxon>Pleosporomycetidae</taxon>
        <taxon>Pleosporales</taxon>
        <taxon>Massarineae</taxon>
        <taxon>Lentitheciaceae</taxon>
        <taxon>Lentithecium</taxon>
    </lineage>
</organism>
<evidence type="ECO:0000313" key="2">
    <source>
        <dbReference type="EMBL" id="KAF2684899.1"/>
    </source>
</evidence>
<dbReference type="OrthoDB" id="428577at2759"/>
<keyword evidence="3" id="KW-1185">Reference proteome</keyword>
<dbReference type="EMBL" id="MU005580">
    <property type="protein sequence ID" value="KAF2684899.1"/>
    <property type="molecule type" value="Genomic_DNA"/>
</dbReference>
<gene>
    <name evidence="2" type="ORF">K458DRAFT_431163</name>
</gene>
<evidence type="ECO:0000256" key="1">
    <source>
        <dbReference type="SAM" id="MobiDB-lite"/>
    </source>
</evidence>
<dbReference type="Proteomes" id="UP000799291">
    <property type="component" value="Unassembled WGS sequence"/>
</dbReference>
<feature type="compositionally biased region" description="Polar residues" evidence="1">
    <location>
        <begin position="63"/>
        <end position="94"/>
    </location>
</feature>
<sequence>MATPSDNVPNFYSYDLSTLPELDYTQFGRETVYLDSRHQRLLYLDRKGNWHTCDGQSPAWRTKTGNGQQPAQPSVAESTSPTVIQPSPPIQYNANAPPVGVHQVASPTAPGHTPSPHAYAFENQNNETVTSASPLERSVVASGTSTLPQPAPSYQVAPLPAIPSQRSAINIRCEDLLYRPPKAHQQNCPSRLGHIQAISDQKYSQDGRVLLDTARAQWKLDTRSIGFSTGQYFNINMNQTYKKTPQRPPMDTIVEKLLARNTANPVAAPFTGFGTWMCGLLVSRCYLKAIRVSLWNLLTCTDSINYVQAAFSQDSDLSTFLTICRSKSSEIGLSETERAVSEKYFRHLLSYLCHTGCYEGGKLIVWEPFTASGWVIRPRWTKFLVETEQSSCFAMQSDRCFSFEFQSPTFGLSTGPTCGHCGCQNPTIGDAMLLLGVRVHVREEDHTEGVAKGDEAYQLALGLTQEVWLFGGVLPLEPTDVYEYLIRSPLDPKNSHKEPIKLTRGPPSGVSPMRILKEREKFLLLEAMSGLFTYGKRRPFVYAYTKGRRLKVNTFLCNGNHRDLRDSEYHLSVCIYGKA</sequence>
<dbReference type="AlphaFoldDB" id="A0A6G1J436"/>
<evidence type="ECO:0000313" key="3">
    <source>
        <dbReference type="Proteomes" id="UP000799291"/>
    </source>
</evidence>
<protein>
    <submittedName>
        <fullName evidence="2">Uncharacterized protein</fullName>
    </submittedName>
</protein>
<proteinExistence type="predicted"/>
<name>A0A6G1J436_9PLEO</name>